<protein>
    <submittedName>
        <fullName evidence="1">Uncharacterized protein</fullName>
    </submittedName>
</protein>
<dbReference type="Pfam" id="PF13391">
    <property type="entry name" value="HNH_2"/>
    <property type="match status" value="1"/>
</dbReference>
<gene>
    <name evidence="1" type="ORF">F0P96_00020</name>
</gene>
<dbReference type="InterPro" id="IPR003615">
    <property type="entry name" value="HNH_nuc"/>
</dbReference>
<sequence length="229" mass="26552">MLKGEPINELLQLGAIHALYYKEGTWYHELNDFPGILIDPNGYIVFETRADYLNYPGIDFGPAENQVHIRPNGISSLPTYTSFSDAQKTILKKHNLISTINTPIKERHEPTNEETLKQKREIEIYIRNKKLVEEIKKLYRNTCQICGTQLKIRTKGPKYYSEVHHIKGLGSPHFGPDVKSNLLCVCPDHHTRLDFFTMPISIEHLKLNKHAIDQAYIDYHNKQVKIYNP</sequence>
<accession>A0A7L4ZWD6</accession>
<dbReference type="Proteomes" id="UP000326380">
    <property type="component" value="Unassembled WGS sequence"/>
</dbReference>
<evidence type="ECO:0000313" key="1">
    <source>
        <dbReference type="EMBL" id="KAA9339061.1"/>
    </source>
</evidence>
<dbReference type="AlphaFoldDB" id="A0A7L4ZWD6"/>
<dbReference type="EMBL" id="VTWU01000001">
    <property type="protein sequence ID" value="KAA9339061.1"/>
    <property type="molecule type" value="Genomic_DNA"/>
</dbReference>
<proteinExistence type="predicted"/>
<dbReference type="Gene3D" id="1.10.30.50">
    <property type="match status" value="1"/>
</dbReference>
<reference evidence="1 2" key="1">
    <citation type="submission" date="2019-09" db="EMBL/GenBank/DDBJ databases">
        <title>Genome sequence of Hymenobacter sp. M3.</title>
        <authorList>
            <person name="Srinivasan S."/>
        </authorList>
    </citation>
    <scope>NUCLEOTIDE SEQUENCE [LARGE SCALE GENOMIC DNA]</scope>
    <source>
        <strain evidence="1 2">M3</strain>
    </source>
</reference>
<dbReference type="RefSeq" id="WP_151076710.1">
    <property type="nucleotide sequence ID" value="NZ_CP047647.1"/>
</dbReference>
<name>A0A7L4ZWD6_9BACT</name>
<organism evidence="1 2">
    <name type="scientific">Hymenobacter busanensis</name>
    <dbReference type="NCBI Taxonomy" id="2607656"/>
    <lineage>
        <taxon>Bacteria</taxon>
        <taxon>Pseudomonadati</taxon>
        <taxon>Bacteroidota</taxon>
        <taxon>Cytophagia</taxon>
        <taxon>Cytophagales</taxon>
        <taxon>Hymenobacteraceae</taxon>
        <taxon>Hymenobacter</taxon>
    </lineage>
</organism>
<dbReference type="CDD" id="cd00085">
    <property type="entry name" value="HNHc"/>
    <property type="match status" value="1"/>
</dbReference>
<dbReference type="SMART" id="SM00507">
    <property type="entry name" value="HNHc"/>
    <property type="match status" value="1"/>
</dbReference>
<evidence type="ECO:0000313" key="2">
    <source>
        <dbReference type="Proteomes" id="UP000326380"/>
    </source>
</evidence>
<comment type="caution">
    <text evidence="1">The sequence shown here is derived from an EMBL/GenBank/DDBJ whole genome shotgun (WGS) entry which is preliminary data.</text>
</comment>
<keyword evidence="2" id="KW-1185">Reference proteome</keyword>